<protein>
    <submittedName>
        <fullName evidence="2">Uncharacterized protein</fullName>
    </submittedName>
</protein>
<accession>A0AC34G5B9</accession>
<organism evidence="1 2">
    <name type="scientific">Panagrolaimus sp. ES5</name>
    <dbReference type="NCBI Taxonomy" id="591445"/>
    <lineage>
        <taxon>Eukaryota</taxon>
        <taxon>Metazoa</taxon>
        <taxon>Ecdysozoa</taxon>
        <taxon>Nematoda</taxon>
        <taxon>Chromadorea</taxon>
        <taxon>Rhabditida</taxon>
        <taxon>Tylenchina</taxon>
        <taxon>Panagrolaimomorpha</taxon>
        <taxon>Panagrolaimoidea</taxon>
        <taxon>Panagrolaimidae</taxon>
        <taxon>Panagrolaimus</taxon>
    </lineage>
</organism>
<evidence type="ECO:0000313" key="2">
    <source>
        <dbReference type="WBParaSite" id="ES5_v2.g24764.t1"/>
    </source>
</evidence>
<reference evidence="2" key="1">
    <citation type="submission" date="2022-11" db="UniProtKB">
        <authorList>
            <consortium name="WormBaseParasite"/>
        </authorList>
    </citation>
    <scope>IDENTIFICATION</scope>
</reference>
<sequence length="493" mass="56774">MSTLNPSAIFPPPAYDGKMRFDIWQIQFDMYVKASNIADENKVVVFLQHMGMDMLVKLVDWLDPILPQTKTYEELVKLVKSQCSSSPNLFASRVKLFTERQAPGQSVQEYIAYMTQLFGRCKLREMSAEDFGILAILRGLNSDDMRQYLMDPEVKKVDDLRTKAMKFEQSRIAAKEVKSRADESTSFGINAVEKDLKCGYCDGVHQRGREYCPAKDKICKNCGKQDHFASVCKSKKLNFVEGHDSEQENLQVMNGIYPRSVLTVTSSKQSDYIKPIKVQVKLNGVDVDFQHDSGAAVTVISKKVWHMIGKPKLHTTEMKLQSYNKMIPVIGNSKIIIQVGKQIKQLWVTVVQQGSSLFGRDWMKAFQMKRYEHYDHRKEGKAVKCDIQKLNTISIIRHTVIRKFKSDMMHKSRQEKLIQGYCKHNKDHRSIPRDSEKSATVIKIFEHRLNEKREAYVCKSRVDSCNQNRMHIAERESSLQKSYKSKSKKAAET</sequence>
<evidence type="ECO:0000313" key="1">
    <source>
        <dbReference type="Proteomes" id="UP000887579"/>
    </source>
</evidence>
<dbReference type="WBParaSite" id="ES5_v2.g24764.t1">
    <property type="protein sequence ID" value="ES5_v2.g24764.t1"/>
    <property type="gene ID" value="ES5_v2.g24764"/>
</dbReference>
<name>A0AC34G5B9_9BILA</name>
<dbReference type="Proteomes" id="UP000887579">
    <property type="component" value="Unplaced"/>
</dbReference>
<proteinExistence type="predicted"/>